<protein>
    <submittedName>
        <fullName evidence="2">Mannose-1-phosphate guanylyltransferase</fullName>
    </submittedName>
</protein>
<dbReference type="Gene3D" id="3.90.550.10">
    <property type="entry name" value="Spore Coat Polysaccharide Biosynthesis Protein SpsA, Chain A"/>
    <property type="match status" value="1"/>
</dbReference>
<dbReference type="PANTHER" id="PTHR46390">
    <property type="entry name" value="MANNOSE-1-PHOSPHATE GUANYLYLTRANSFERASE"/>
    <property type="match status" value="1"/>
</dbReference>
<evidence type="ECO:0000259" key="1">
    <source>
        <dbReference type="Pfam" id="PF00483"/>
    </source>
</evidence>
<reference evidence="2 3" key="1">
    <citation type="submission" date="2022-03" db="EMBL/GenBank/DDBJ databases">
        <title>Parabacteroides sp. nov. isolated from swine feces.</title>
        <authorList>
            <person name="Bak J.E."/>
        </authorList>
    </citation>
    <scope>NUCLEOTIDE SEQUENCE [LARGE SCALE GENOMIC DNA]</scope>
    <source>
        <strain evidence="2 3">AGMB00274</strain>
    </source>
</reference>
<dbReference type="InterPro" id="IPR029044">
    <property type="entry name" value="Nucleotide-diphossugar_trans"/>
</dbReference>
<comment type="caution">
    <text evidence="2">The sequence shown here is derived from an EMBL/GenBank/DDBJ whole genome shotgun (WGS) entry which is preliminary data.</text>
</comment>
<dbReference type="GO" id="GO:0016779">
    <property type="term" value="F:nucleotidyltransferase activity"/>
    <property type="evidence" value="ECO:0007669"/>
    <property type="project" value="UniProtKB-KW"/>
</dbReference>
<dbReference type="CDD" id="cd02509">
    <property type="entry name" value="GDP-M1P_Guanylyltransferase"/>
    <property type="match status" value="1"/>
</dbReference>
<organism evidence="2 3">
    <name type="scientific">Parabacteroides faecalis</name>
    <dbReference type="NCBI Taxonomy" id="2924040"/>
    <lineage>
        <taxon>Bacteria</taxon>
        <taxon>Pseudomonadati</taxon>
        <taxon>Bacteroidota</taxon>
        <taxon>Bacteroidia</taxon>
        <taxon>Bacteroidales</taxon>
        <taxon>Tannerellaceae</taxon>
        <taxon>Parabacteroides</taxon>
    </lineage>
</organism>
<dbReference type="InterPro" id="IPR051161">
    <property type="entry name" value="Mannose-6P_isomerase_type2"/>
</dbReference>
<dbReference type="RefSeq" id="WP_243325343.1">
    <property type="nucleotide sequence ID" value="NZ_JAKZMM010000024.1"/>
</dbReference>
<keyword evidence="2" id="KW-0548">Nucleotidyltransferase</keyword>
<keyword evidence="2" id="KW-0808">Transferase</keyword>
<dbReference type="InterPro" id="IPR005835">
    <property type="entry name" value="NTP_transferase_dom"/>
</dbReference>
<dbReference type="EMBL" id="JAKZMM010000024">
    <property type="protein sequence ID" value="MCJ2380996.1"/>
    <property type="molecule type" value="Genomic_DNA"/>
</dbReference>
<dbReference type="PANTHER" id="PTHR46390:SF1">
    <property type="entry name" value="MANNOSE-1-PHOSPHATE GUANYLYLTRANSFERASE"/>
    <property type="match status" value="1"/>
</dbReference>
<evidence type="ECO:0000313" key="2">
    <source>
        <dbReference type="EMBL" id="MCJ2380996.1"/>
    </source>
</evidence>
<proteinExistence type="predicted"/>
<feature type="domain" description="Nucleotidyl transferase" evidence="1">
    <location>
        <begin position="11"/>
        <end position="290"/>
    </location>
</feature>
<dbReference type="InterPro" id="IPR049577">
    <property type="entry name" value="GMPP_N"/>
</dbReference>
<dbReference type="SUPFAM" id="SSF159283">
    <property type="entry name" value="Guanosine diphospho-D-mannose pyrophosphorylase/mannose-6-phosphate isomerase linker domain"/>
    <property type="match status" value="1"/>
</dbReference>
<gene>
    <name evidence="2" type="ORF">MUN53_10295</name>
</gene>
<dbReference type="Proteomes" id="UP001165444">
    <property type="component" value="Unassembled WGS sequence"/>
</dbReference>
<accession>A0ABT0C1X8</accession>
<name>A0ABT0C1X8_9BACT</name>
<dbReference type="SUPFAM" id="SSF53448">
    <property type="entry name" value="Nucleotide-diphospho-sugar transferases"/>
    <property type="match status" value="1"/>
</dbReference>
<dbReference type="Pfam" id="PF00483">
    <property type="entry name" value="NTP_transferase"/>
    <property type="match status" value="1"/>
</dbReference>
<evidence type="ECO:0000313" key="3">
    <source>
        <dbReference type="Proteomes" id="UP001165444"/>
    </source>
</evidence>
<sequence>MTFDKHNCYCIIMAGGIGSRFWPLSREEKPKQFVDALGIGRTFIQLTYDRFSGFIPSENFLVLTGEVYKYWVLEQLPQLSPQQILTEPCRRNTAPCIAYAMYKLRQINPEAVAVVTPSDHYISNTDRFAVVMQEGLAFAASHPALLTVGITPTFPATGYGYIQTKQDSESAITPVLRFKEKPDLVTASQYLAEGDYFWNSGMFIWSAQTIIGAFERYLPEVASLFASIDRKYGTCDEQEAVNQAFNLSPSISIDYGIMEKAAQVYVRCVADLGWSDVGSWGALYSLLEKDAAANAVSGADSQFSHAGQNLIKETNPNKKVIIDGLSGYMIADTEDVLMICPLNDENHIKEVIQQANK</sequence>
<keyword evidence="3" id="KW-1185">Reference proteome</keyword>